<evidence type="ECO:0000256" key="5">
    <source>
        <dbReference type="ARBA" id="ARBA00022989"/>
    </source>
</evidence>
<dbReference type="OrthoDB" id="9775268at2"/>
<evidence type="ECO:0000259" key="8">
    <source>
        <dbReference type="PROSITE" id="PS50850"/>
    </source>
</evidence>
<dbReference type="GO" id="GO:0022857">
    <property type="term" value="F:transmembrane transporter activity"/>
    <property type="evidence" value="ECO:0007669"/>
    <property type="project" value="InterPro"/>
</dbReference>
<keyword evidence="4 7" id="KW-0812">Transmembrane</keyword>
<dbReference type="EMBL" id="AECZ01000001">
    <property type="protein sequence ID" value="EFL53154.1"/>
    <property type="molecule type" value="Genomic_DNA"/>
</dbReference>
<dbReference type="AlphaFoldDB" id="E1JRF3"/>
<feature type="transmembrane region" description="Helical" evidence="7">
    <location>
        <begin position="365"/>
        <end position="384"/>
    </location>
</feature>
<feature type="transmembrane region" description="Helical" evidence="7">
    <location>
        <begin position="332"/>
        <end position="353"/>
    </location>
</feature>
<feature type="transmembrane region" description="Helical" evidence="7">
    <location>
        <begin position="243"/>
        <end position="265"/>
    </location>
</feature>
<keyword evidence="6 7" id="KW-0472">Membrane</keyword>
<comment type="subcellular location">
    <subcellularLocation>
        <location evidence="1">Cell membrane</location>
        <topology evidence="1">Multi-pass membrane protein</topology>
    </subcellularLocation>
</comment>
<keyword evidence="2" id="KW-0813">Transport</keyword>
<evidence type="ECO:0000256" key="2">
    <source>
        <dbReference type="ARBA" id="ARBA00022448"/>
    </source>
</evidence>
<dbReference type="PANTHER" id="PTHR23513">
    <property type="entry name" value="INTEGRAL MEMBRANE EFFLUX PROTEIN-RELATED"/>
    <property type="match status" value="1"/>
</dbReference>
<dbReference type="Gene3D" id="1.20.1250.20">
    <property type="entry name" value="MFS general substrate transporter like domains"/>
    <property type="match status" value="1"/>
</dbReference>
<dbReference type="CDD" id="cd06173">
    <property type="entry name" value="MFS_MefA_like"/>
    <property type="match status" value="1"/>
</dbReference>
<dbReference type="GO" id="GO:0005886">
    <property type="term" value="C:plasma membrane"/>
    <property type="evidence" value="ECO:0007669"/>
    <property type="project" value="UniProtKB-SubCell"/>
</dbReference>
<dbReference type="RefSeq" id="WP_005990243.1">
    <property type="nucleotide sequence ID" value="NZ_AECZ01000001.1"/>
</dbReference>
<sequence length="431" mass="45530">MDHVVSGKNGGGLRLRSRQSLDRLSRSFRHRNFRLFFAGQFISLVGTWMQSVAVSWLVYRLTGSSLALGLVGFVGYLPVFVLGLWGGYLADRGNKRSLLLVTQTAAMFQALALAFLTLSGTATVWLVGALAMVLGTINAVDMPTRQAFVVDMVGKEDLHNAIALNSSMFNSARVLGPAVAGILVATVGEGWCFCINGISYIAVIAGLLMMRLPPSPPRPKTVSMADHMRAGIRYALNDRPMRAILTGLCLVSLFGASYMVLMPVFVDTILAHGASGLGFLMAATGVGSVIAALTLAVRKESAGLDRVRIFAGLGFGVALIIFALSRSFWLSLVLASVLGYCLILFFAAANTLLQLRSPDAMRGRVMALYSITLVGMAPFGSLFAGTSASLIGAPATVLLSGVICAVGIGWLARRKPHADGSSDTGSARTSS</sequence>
<dbReference type="InterPro" id="IPR010290">
    <property type="entry name" value="TM_effector"/>
</dbReference>
<proteinExistence type="predicted"/>
<feature type="transmembrane region" description="Helical" evidence="7">
    <location>
        <begin position="277"/>
        <end position="297"/>
    </location>
</feature>
<comment type="caution">
    <text evidence="9">The sequence shown here is derived from an EMBL/GenBank/DDBJ whole genome shotgun (WGS) entry which is preliminary data.</text>
</comment>
<dbReference type="InterPro" id="IPR036259">
    <property type="entry name" value="MFS_trans_sf"/>
</dbReference>
<organism evidence="9 10">
    <name type="scientific">Solidesulfovibrio fructosivorans JJ]</name>
    <dbReference type="NCBI Taxonomy" id="596151"/>
    <lineage>
        <taxon>Bacteria</taxon>
        <taxon>Pseudomonadati</taxon>
        <taxon>Thermodesulfobacteriota</taxon>
        <taxon>Desulfovibrionia</taxon>
        <taxon>Desulfovibrionales</taxon>
        <taxon>Desulfovibrionaceae</taxon>
        <taxon>Solidesulfovibrio</taxon>
    </lineage>
</organism>
<evidence type="ECO:0000313" key="9">
    <source>
        <dbReference type="EMBL" id="EFL53154.1"/>
    </source>
</evidence>
<evidence type="ECO:0000313" key="10">
    <source>
        <dbReference type="Proteomes" id="UP000006250"/>
    </source>
</evidence>
<evidence type="ECO:0000256" key="3">
    <source>
        <dbReference type="ARBA" id="ARBA00022475"/>
    </source>
</evidence>
<dbReference type="SUPFAM" id="SSF103473">
    <property type="entry name" value="MFS general substrate transporter"/>
    <property type="match status" value="1"/>
</dbReference>
<keyword evidence="10" id="KW-1185">Reference proteome</keyword>
<evidence type="ECO:0000256" key="7">
    <source>
        <dbReference type="SAM" id="Phobius"/>
    </source>
</evidence>
<dbReference type="InterPro" id="IPR020846">
    <property type="entry name" value="MFS_dom"/>
</dbReference>
<dbReference type="eggNOG" id="COG0477">
    <property type="taxonomic scope" value="Bacteria"/>
</dbReference>
<reference evidence="9 10" key="1">
    <citation type="submission" date="2010-08" db="EMBL/GenBank/DDBJ databases">
        <title>The draft genome of Desulfovibrio fructosovorans JJ.</title>
        <authorList>
            <consortium name="US DOE Joint Genome Institute (JGI-PGF)"/>
            <person name="Lucas S."/>
            <person name="Copeland A."/>
            <person name="Lapidus A."/>
            <person name="Cheng J.-F."/>
            <person name="Bruce D."/>
            <person name="Goodwin L."/>
            <person name="Pitluck S."/>
            <person name="Land M.L."/>
            <person name="Hauser L."/>
            <person name="Chang Y.-J."/>
            <person name="Jeffries C."/>
            <person name="Wall J.D."/>
            <person name="Stahl D.A."/>
            <person name="Arkin A.P."/>
            <person name="Dehal P."/>
            <person name="Stolyar S.M."/>
            <person name="Hazen T.C."/>
            <person name="Woyke T.J."/>
        </authorList>
    </citation>
    <scope>NUCLEOTIDE SEQUENCE [LARGE SCALE GENOMIC DNA]</scope>
    <source>
        <strain evidence="9 10">JJ</strain>
    </source>
</reference>
<dbReference type="PROSITE" id="PS50850">
    <property type="entry name" value="MFS"/>
    <property type="match status" value="1"/>
</dbReference>
<keyword evidence="3" id="KW-1003">Cell membrane</keyword>
<feature type="domain" description="Major facilitator superfamily (MFS) profile" evidence="8">
    <location>
        <begin position="32"/>
        <end position="419"/>
    </location>
</feature>
<dbReference type="Proteomes" id="UP000006250">
    <property type="component" value="Unassembled WGS sequence"/>
</dbReference>
<protein>
    <submittedName>
        <fullName evidence="9">Major facilitator superfamily MFS_1</fullName>
    </submittedName>
</protein>
<keyword evidence="5 7" id="KW-1133">Transmembrane helix</keyword>
<dbReference type="PANTHER" id="PTHR23513:SF11">
    <property type="entry name" value="STAPHYLOFERRIN A TRANSPORTER"/>
    <property type="match status" value="1"/>
</dbReference>
<feature type="transmembrane region" description="Helical" evidence="7">
    <location>
        <begin position="309"/>
        <end position="326"/>
    </location>
</feature>
<evidence type="ECO:0000256" key="6">
    <source>
        <dbReference type="ARBA" id="ARBA00023136"/>
    </source>
</evidence>
<name>E1JRF3_SOLFR</name>
<feature type="transmembrane region" description="Helical" evidence="7">
    <location>
        <begin position="65"/>
        <end position="85"/>
    </location>
</feature>
<evidence type="ECO:0000256" key="1">
    <source>
        <dbReference type="ARBA" id="ARBA00004651"/>
    </source>
</evidence>
<accession>E1JRF3</accession>
<feature type="transmembrane region" description="Helical" evidence="7">
    <location>
        <begin position="390"/>
        <end position="412"/>
    </location>
</feature>
<gene>
    <name evidence="9" type="ORF">DesfrDRAFT_0202</name>
</gene>
<dbReference type="STRING" id="596151.DesfrDRAFT_0202"/>
<evidence type="ECO:0000256" key="4">
    <source>
        <dbReference type="ARBA" id="ARBA00022692"/>
    </source>
</evidence>
<feature type="transmembrane region" description="Helical" evidence="7">
    <location>
        <begin position="35"/>
        <end position="59"/>
    </location>
</feature>
<dbReference type="Pfam" id="PF05977">
    <property type="entry name" value="MFS_3"/>
    <property type="match status" value="1"/>
</dbReference>